<name>A0A9J5WCM7_SOLCO</name>
<reference evidence="2 3" key="1">
    <citation type="submission" date="2020-09" db="EMBL/GenBank/DDBJ databases">
        <title>De no assembly of potato wild relative species, Solanum commersonii.</title>
        <authorList>
            <person name="Cho K."/>
        </authorList>
    </citation>
    <scope>NUCLEOTIDE SEQUENCE [LARGE SCALE GENOMIC DNA]</scope>
    <source>
        <strain evidence="2">LZ3.2</strain>
        <tissue evidence="2">Leaf</tissue>
    </source>
</reference>
<organism evidence="2 3">
    <name type="scientific">Solanum commersonii</name>
    <name type="common">Commerson's wild potato</name>
    <name type="synonym">Commerson's nightshade</name>
    <dbReference type="NCBI Taxonomy" id="4109"/>
    <lineage>
        <taxon>Eukaryota</taxon>
        <taxon>Viridiplantae</taxon>
        <taxon>Streptophyta</taxon>
        <taxon>Embryophyta</taxon>
        <taxon>Tracheophyta</taxon>
        <taxon>Spermatophyta</taxon>
        <taxon>Magnoliopsida</taxon>
        <taxon>eudicotyledons</taxon>
        <taxon>Gunneridae</taxon>
        <taxon>Pentapetalae</taxon>
        <taxon>asterids</taxon>
        <taxon>lamiids</taxon>
        <taxon>Solanales</taxon>
        <taxon>Solanaceae</taxon>
        <taxon>Solanoideae</taxon>
        <taxon>Solaneae</taxon>
        <taxon>Solanum</taxon>
    </lineage>
</organism>
<dbReference type="Proteomes" id="UP000824120">
    <property type="component" value="Chromosome 12"/>
</dbReference>
<accession>A0A9J5WCM7</accession>
<evidence type="ECO:0000313" key="3">
    <source>
        <dbReference type="Proteomes" id="UP000824120"/>
    </source>
</evidence>
<protein>
    <submittedName>
        <fullName evidence="2">Uncharacterized protein</fullName>
    </submittedName>
</protein>
<dbReference type="EMBL" id="JACXVP010000012">
    <property type="protein sequence ID" value="KAG5573338.1"/>
    <property type="molecule type" value="Genomic_DNA"/>
</dbReference>
<evidence type="ECO:0000256" key="1">
    <source>
        <dbReference type="SAM" id="MobiDB-lite"/>
    </source>
</evidence>
<proteinExistence type="predicted"/>
<feature type="region of interest" description="Disordered" evidence="1">
    <location>
        <begin position="20"/>
        <end position="39"/>
    </location>
</feature>
<dbReference type="AlphaFoldDB" id="A0A9J5WCM7"/>
<comment type="caution">
    <text evidence="2">The sequence shown here is derived from an EMBL/GenBank/DDBJ whole genome shotgun (WGS) entry which is preliminary data.</text>
</comment>
<evidence type="ECO:0000313" key="2">
    <source>
        <dbReference type="EMBL" id="KAG5573338.1"/>
    </source>
</evidence>
<keyword evidence="3" id="KW-1185">Reference proteome</keyword>
<sequence>MIDIQNETIPEIGKSEIRHAHADTRNQTIQETRDRKNSSTMAINKYNQEMQADNNLGNISEVVAKGKSHDKMREPKVNIDKAICVFLCAFKPFSSCEWASMKHESGQIALEEFSWTKRAALFYALIMLGKRLVSLCGGYQSTVCCCLGVCRGADGGGDREQMVVVISWPINDSNVDQSFQWERTPLGGARETTLETGVQVPTKALFHYFYFKFSLELILELSLQILRFALDSSRDEPPIDHGGLFLLTYTFKIVYAWPSKGDTSIETVINEVESVQWSVRGSHLMLHTTRMEARPKMEFGNDLGSLGQLSSDVDFVFR</sequence>
<gene>
    <name evidence="2" type="ORF">H5410_063104</name>
</gene>